<dbReference type="RefSeq" id="WP_207599569.1">
    <property type="nucleotide sequence ID" value="NZ_JAFNJU010000005.1"/>
</dbReference>
<dbReference type="AlphaFoldDB" id="A0A939KJH2"/>
<evidence type="ECO:0000313" key="1">
    <source>
        <dbReference type="EMBL" id="MBO1265051.1"/>
    </source>
</evidence>
<protein>
    <submittedName>
        <fullName evidence="1">Uncharacterized protein</fullName>
    </submittedName>
</protein>
<reference evidence="1" key="1">
    <citation type="submission" date="2021-03" db="EMBL/GenBank/DDBJ databases">
        <title>Proteiniclasticum marinus sp. nov., isolated from tidal flat sediment.</title>
        <authorList>
            <person name="Namirimu T."/>
            <person name="Yang J.-A."/>
            <person name="Yang S.-H."/>
            <person name="Kim Y.-J."/>
            <person name="Kwon K.K."/>
        </authorList>
    </citation>
    <scope>NUCLEOTIDE SEQUENCE</scope>
    <source>
        <strain evidence="1">SCR006</strain>
    </source>
</reference>
<accession>A0A939KJH2</accession>
<keyword evidence="2" id="KW-1185">Reference proteome</keyword>
<name>A0A939KJH2_9CLOT</name>
<dbReference type="EMBL" id="JAFNJU010000005">
    <property type="protein sequence ID" value="MBO1265051.1"/>
    <property type="molecule type" value="Genomic_DNA"/>
</dbReference>
<comment type="caution">
    <text evidence="1">The sequence shown here is derived from an EMBL/GenBank/DDBJ whole genome shotgun (WGS) entry which is preliminary data.</text>
</comment>
<sequence>MLEAKDAYCINCEKITYFILTEEGYECQNCKGINTMRGPRDLNEDPSLKADTVVDLYTPDEME</sequence>
<organism evidence="1 2">
    <name type="scientific">Proteiniclasticum aestuarii</name>
    <dbReference type="NCBI Taxonomy" id="2817862"/>
    <lineage>
        <taxon>Bacteria</taxon>
        <taxon>Bacillati</taxon>
        <taxon>Bacillota</taxon>
        <taxon>Clostridia</taxon>
        <taxon>Eubacteriales</taxon>
        <taxon>Clostridiaceae</taxon>
        <taxon>Proteiniclasticum</taxon>
    </lineage>
</organism>
<gene>
    <name evidence="1" type="ORF">J3A84_08440</name>
</gene>
<dbReference type="Proteomes" id="UP000664218">
    <property type="component" value="Unassembled WGS sequence"/>
</dbReference>
<proteinExistence type="predicted"/>
<evidence type="ECO:0000313" key="2">
    <source>
        <dbReference type="Proteomes" id="UP000664218"/>
    </source>
</evidence>